<keyword evidence="2" id="KW-1185">Reference proteome</keyword>
<dbReference type="AlphaFoldDB" id="A8AUE3"/>
<dbReference type="Proteomes" id="UP000001131">
    <property type="component" value="Chromosome"/>
</dbReference>
<dbReference type="RefSeq" id="WP_011999630.1">
    <property type="nucleotide sequence ID" value="NC_009785.1"/>
</dbReference>
<reference evidence="1 2" key="1">
    <citation type="journal article" date="2007" name="J. Bacteriol.">
        <title>Genome-wide transcriptional changes in Streptococcus gordonii in response to competence signaling peptide.</title>
        <authorList>
            <person name="Vickerman M.M."/>
            <person name="Iobst S."/>
            <person name="Jesionowski A.M."/>
            <person name="Gill S.R."/>
        </authorList>
    </citation>
    <scope>NUCLEOTIDE SEQUENCE [LARGE SCALE GENOMIC DNA]</scope>
    <source>
        <strain evidence="2">Challis / ATCC 35105 / BCRC 15272 / CH1 / DL1 / V288</strain>
    </source>
</reference>
<gene>
    <name evidence="1" type="ordered locus">SGO_0081</name>
</gene>
<dbReference type="HOGENOM" id="CLU_1266294_0_0_9"/>
<sequence>MVKFTKIDKQQRKELNNLIRSAVKKLKISSKSERYFVKVGDYLVKYLIDINFPDNQFSLTITPSIKPYILDDIFWEVFDMADNSLQPMSLRAIGAFTVGSLMLTPVNVKMEWTPENIDMSEVEELVFNTLSDLHRDISNIVASFNDIEDYYSYAIDHGLTNENYHLTTMLMMIYNKKYADAKNMAEDLLLNHKRGSFKNGDKWINESIVDYCNERMEK</sequence>
<dbReference type="EMBL" id="CP000725">
    <property type="protein sequence ID" value="ABV09175.1"/>
    <property type="molecule type" value="Genomic_DNA"/>
</dbReference>
<protein>
    <submittedName>
        <fullName evidence="1">Uncharacterized protein</fullName>
    </submittedName>
</protein>
<evidence type="ECO:0000313" key="2">
    <source>
        <dbReference type="Proteomes" id="UP000001131"/>
    </source>
</evidence>
<accession>A8AUE3</accession>
<organism evidence="1 2">
    <name type="scientific">Streptococcus gordonii (strain Challis / ATCC 35105 / BCRC 15272 / CH1 / DL1 / V288)</name>
    <dbReference type="NCBI Taxonomy" id="467705"/>
    <lineage>
        <taxon>Bacteria</taxon>
        <taxon>Bacillati</taxon>
        <taxon>Bacillota</taxon>
        <taxon>Bacilli</taxon>
        <taxon>Lactobacillales</taxon>
        <taxon>Streptococcaceae</taxon>
        <taxon>Streptococcus</taxon>
    </lineage>
</organism>
<name>A8AUE3_STRGC</name>
<proteinExistence type="predicted"/>
<evidence type="ECO:0000313" key="1">
    <source>
        <dbReference type="EMBL" id="ABV09175.1"/>
    </source>
</evidence>
<dbReference type="STRING" id="467705.SGO_0081"/>
<dbReference type="KEGG" id="sgo:SGO_0081"/>